<evidence type="ECO:0008006" key="5">
    <source>
        <dbReference type="Google" id="ProtNLM"/>
    </source>
</evidence>
<dbReference type="SUPFAM" id="SSF52833">
    <property type="entry name" value="Thioredoxin-like"/>
    <property type="match status" value="1"/>
</dbReference>
<reference evidence="3 4" key="1">
    <citation type="submission" date="2015-01" db="EMBL/GenBank/DDBJ databases">
        <title>The Genome Sequence of Fonsecaea multimorphosa CBS 102226.</title>
        <authorList>
            <consortium name="The Broad Institute Genomics Platform"/>
            <person name="Cuomo C."/>
            <person name="de Hoog S."/>
            <person name="Gorbushina A."/>
            <person name="Stielow B."/>
            <person name="Teixiera M."/>
            <person name="Abouelleil A."/>
            <person name="Chapman S.B."/>
            <person name="Priest M."/>
            <person name="Young S.K."/>
            <person name="Wortman J."/>
            <person name="Nusbaum C."/>
            <person name="Birren B."/>
        </authorList>
    </citation>
    <scope>NUCLEOTIDE SEQUENCE [LARGE SCALE GENOMIC DNA]</scope>
    <source>
        <strain evidence="3 4">CBS 102226</strain>
    </source>
</reference>
<dbReference type="InterPro" id="IPR036282">
    <property type="entry name" value="Glutathione-S-Trfase_C_sf"/>
</dbReference>
<evidence type="ECO:0000313" key="4">
    <source>
        <dbReference type="Proteomes" id="UP000053411"/>
    </source>
</evidence>
<feature type="domain" description="Glutathione S-transferase UstS-like C-terminal" evidence="2">
    <location>
        <begin position="91"/>
        <end position="190"/>
    </location>
</feature>
<dbReference type="InterPro" id="IPR050983">
    <property type="entry name" value="GST_Omega/HSP26"/>
</dbReference>
<keyword evidence="4" id="KW-1185">Reference proteome</keyword>
<dbReference type="Gene3D" id="1.20.1050.10">
    <property type="match status" value="1"/>
</dbReference>
<evidence type="ECO:0000313" key="3">
    <source>
        <dbReference type="EMBL" id="KIX97164.1"/>
    </source>
</evidence>
<evidence type="ECO:0000259" key="2">
    <source>
        <dbReference type="Pfam" id="PF22041"/>
    </source>
</evidence>
<dbReference type="InterPro" id="IPR054416">
    <property type="entry name" value="GST_UstS-like_C"/>
</dbReference>
<protein>
    <recommendedName>
        <fullName evidence="5">GST N-terminal domain-containing protein</fullName>
    </recommendedName>
</protein>
<dbReference type="RefSeq" id="XP_016631287.1">
    <property type="nucleotide sequence ID" value="XM_016777777.1"/>
</dbReference>
<dbReference type="CDD" id="cd00299">
    <property type="entry name" value="GST_C_family"/>
    <property type="match status" value="1"/>
</dbReference>
<dbReference type="Pfam" id="PF22041">
    <property type="entry name" value="GST_C_7"/>
    <property type="match status" value="1"/>
</dbReference>
<accession>A0A0D2K285</accession>
<dbReference type="Gene3D" id="3.40.30.10">
    <property type="entry name" value="Glutaredoxin"/>
    <property type="match status" value="1"/>
</dbReference>
<dbReference type="GeneID" id="27713024"/>
<organism evidence="3 4">
    <name type="scientific">Fonsecaea multimorphosa CBS 102226</name>
    <dbReference type="NCBI Taxonomy" id="1442371"/>
    <lineage>
        <taxon>Eukaryota</taxon>
        <taxon>Fungi</taxon>
        <taxon>Dikarya</taxon>
        <taxon>Ascomycota</taxon>
        <taxon>Pezizomycotina</taxon>
        <taxon>Eurotiomycetes</taxon>
        <taxon>Chaetothyriomycetidae</taxon>
        <taxon>Chaetothyriales</taxon>
        <taxon>Herpotrichiellaceae</taxon>
        <taxon>Fonsecaea</taxon>
    </lineage>
</organism>
<dbReference type="Proteomes" id="UP000053411">
    <property type="component" value="Unassembled WGS sequence"/>
</dbReference>
<dbReference type="OrthoDB" id="4951845at2759"/>
<evidence type="ECO:0000259" key="1">
    <source>
        <dbReference type="Pfam" id="PF13409"/>
    </source>
</evidence>
<name>A0A0D2K285_9EURO</name>
<dbReference type="GO" id="GO:0005737">
    <property type="term" value="C:cytoplasm"/>
    <property type="evidence" value="ECO:0007669"/>
    <property type="project" value="TreeGrafter"/>
</dbReference>
<dbReference type="PANTHER" id="PTHR43968:SF6">
    <property type="entry name" value="GLUTATHIONE S-TRANSFERASE OMEGA"/>
    <property type="match status" value="1"/>
</dbReference>
<dbReference type="InterPro" id="IPR004045">
    <property type="entry name" value="Glutathione_S-Trfase_N"/>
</dbReference>
<gene>
    <name evidence="3" type="ORF">Z520_07278</name>
</gene>
<feature type="domain" description="GST N-terminal" evidence="1">
    <location>
        <begin position="2"/>
        <end position="70"/>
    </location>
</feature>
<proteinExistence type="predicted"/>
<dbReference type="STRING" id="1442371.A0A0D2K285"/>
<dbReference type="SUPFAM" id="SSF47616">
    <property type="entry name" value="GST C-terminal domain-like"/>
    <property type="match status" value="1"/>
</dbReference>
<dbReference type="Pfam" id="PF13409">
    <property type="entry name" value="GST_N_2"/>
    <property type="match status" value="1"/>
</dbReference>
<dbReference type="InterPro" id="IPR036249">
    <property type="entry name" value="Thioredoxin-like_sf"/>
</dbReference>
<dbReference type="EMBL" id="KN848075">
    <property type="protein sequence ID" value="KIX97164.1"/>
    <property type="molecule type" value="Genomic_DNA"/>
</dbReference>
<dbReference type="AlphaFoldDB" id="A0A0D2K285"/>
<dbReference type="PANTHER" id="PTHR43968">
    <property type="match status" value="1"/>
</dbReference>
<dbReference type="VEuPathDB" id="FungiDB:Z520_07278"/>
<sequence>MAMTARLVLNYKGIPYKTEWIEYPDLKPTFSKFGIPAHTSGPYEYTSPTIRLPSGEYVMESRVIADKLEQLHPSPSLHLDSPYLARMEQLLPKIQNAVRPIFMPRVPKTFLNPVSRDYFVATREKAIGMSLDEYASKNTEQAWEDVRPLVKELAGVYAENPQGPFLMGNDVSYADFMVVGFLRMFDRLGAVDQLFAMDGGEKLKEVYGACAKWLERDTY</sequence>